<keyword evidence="3" id="KW-0808">Transferase</keyword>
<dbReference type="InterPro" id="IPR001841">
    <property type="entry name" value="Znf_RING"/>
</dbReference>
<keyword evidence="8" id="KW-0862">Zinc</keyword>
<dbReference type="FunFam" id="3.30.40.10:FF:000457">
    <property type="entry name" value="RING-H2 finger protein ATL3"/>
    <property type="match status" value="1"/>
</dbReference>
<feature type="transmembrane region" description="Helical" evidence="14">
    <location>
        <begin position="56"/>
        <end position="78"/>
    </location>
</feature>
<evidence type="ECO:0000313" key="17">
    <source>
        <dbReference type="Proteomes" id="UP001231189"/>
    </source>
</evidence>
<keyword evidence="9 14" id="KW-1133">Transmembrane helix</keyword>
<gene>
    <name evidence="16" type="ORF">QYE76_039682</name>
</gene>
<comment type="subcellular location">
    <subcellularLocation>
        <location evidence="1">Membrane</location>
        <topology evidence="1">Single-pass membrane protein</topology>
    </subcellularLocation>
</comment>
<keyword evidence="5" id="KW-0479">Metal-binding</keyword>
<keyword evidence="10 14" id="KW-0472">Membrane</keyword>
<protein>
    <recommendedName>
        <fullName evidence="15">RING-type domain-containing protein</fullName>
    </recommendedName>
</protein>
<evidence type="ECO:0000313" key="16">
    <source>
        <dbReference type="EMBL" id="KAK1678834.1"/>
    </source>
</evidence>
<dbReference type="SMART" id="SM00184">
    <property type="entry name" value="RING"/>
    <property type="match status" value="1"/>
</dbReference>
<evidence type="ECO:0000256" key="1">
    <source>
        <dbReference type="ARBA" id="ARBA00004167"/>
    </source>
</evidence>
<dbReference type="GO" id="GO:0008270">
    <property type="term" value="F:zinc ion binding"/>
    <property type="evidence" value="ECO:0007669"/>
    <property type="project" value="UniProtKB-KW"/>
</dbReference>
<keyword evidence="4 14" id="KW-0812">Transmembrane</keyword>
<dbReference type="CDD" id="cd16461">
    <property type="entry name" value="RING-H2_EL5-like"/>
    <property type="match status" value="1"/>
</dbReference>
<dbReference type="Pfam" id="PF13639">
    <property type="entry name" value="zf-RING_2"/>
    <property type="match status" value="1"/>
</dbReference>
<evidence type="ECO:0000256" key="4">
    <source>
        <dbReference type="ARBA" id="ARBA00022692"/>
    </source>
</evidence>
<evidence type="ECO:0000256" key="13">
    <source>
        <dbReference type="SAM" id="MobiDB-lite"/>
    </source>
</evidence>
<sequence>MAVTGTTVAAAATMLAALAAIFLSFVLCFYIFLCAKRSRGAAPPAPGSGFLAHLRYFFCGGNGLAASGAAAGAAVWYYDGGLDEASMASLPSRAVAKGEAMHCAVCITELAPGEAARVLPRCGHGFHVACVDMWLKSHSTCPLCRRPAVDAPPMPPPPVQAPEADQEAPNFPTNVLFFGSQDDVSTGNAQQTPALTMPPPPSPSAQEPASGARGIRRLLGCGGTSPPRHQEDNAVRDIEMGLAAAGDNSSSRQPKTPAGSC</sequence>
<dbReference type="SUPFAM" id="SSF57850">
    <property type="entry name" value="RING/U-box"/>
    <property type="match status" value="1"/>
</dbReference>
<evidence type="ECO:0000256" key="9">
    <source>
        <dbReference type="ARBA" id="ARBA00022989"/>
    </source>
</evidence>
<reference evidence="16" key="1">
    <citation type="submission" date="2023-07" db="EMBL/GenBank/DDBJ databases">
        <title>A chromosome-level genome assembly of Lolium multiflorum.</title>
        <authorList>
            <person name="Chen Y."/>
            <person name="Copetti D."/>
            <person name="Kolliker R."/>
            <person name="Studer B."/>
        </authorList>
    </citation>
    <scope>NUCLEOTIDE SEQUENCE</scope>
    <source>
        <strain evidence="16">02402/16</strain>
        <tissue evidence="16">Leaf</tissue>
    </source>
</reference>
<evidence type="ECO:0000256" key="5">
    <source>
        <dbReference type="ARBA" id="ARBA00022723"/>
    </source>
</evidence>
<dbReference type="GO" id="GO:0016020">
    <property type="term" value="C:membrane"/>
    <property type="evidence" value="ECO:0007669"/>
    <property type="project" value="UniProtKB-SubCell"/>
</dbReference>
<proteinExistence type="inferred from homology"/>
<dbReference type="PROSITE" id="PS50089">
    <property type="entry name" value="ZF_RING_2"/>
    <property type="match status" value="1"/>
</dbReference>
<keyword evidence="7" id="KW-0833">Ubl conjugation pathway</keyword>
<dbReference type="GO" id="GO:0016740">
    <property type="term" value="F:transferase activity"/>
    <property type="evidence" value="ECO:0007669"/>
    <property type="project" value="UniProtKB-KW"/>
</dbReference>
<comment type="similarity">
    <text evidence="11">Belongs to the RING-type zinc finger family. ATL subfamily.</text>
</comment>
<dbReference type="AlphaFoldDB" id="A0AAD8TA56"/>
<evidence type="ECO:0000256" key="12">
    <source>
        <dbReference type="PROSITE-ProRule" id="PRU00175"/>
    </source>
</evidence>
<dbReference type="PANTHER" id="PTHR45768:SF14">
    <property type="entry name" value="RING-TYPE E3 UBIQUITIN TRANSFERASE"/>
    <property type="match status" value="1"/>
</dbReference>
<evidence type="ECO:0000256" key="2">
    <source>
        <dbReference type="ARBA" id="ARBA00004906"/>
    </source>
</evidence>
<comment type="caution">
    <text evidence="16">The sequence shown here is derived from an EMBL/GenBank/DDBJ whole genome shotgun (WGS) entry which is preliminary data.</text>
</comment>
<name>A0AAD8TA56_LOLMU</name>
<keyword evidence="17" id="KW-1185">Reference proteome</keyword>
<evidence type="ECO:0000256" key="8">
    <source>
        <dbReference type="ARBA" id="ARBA00022833"/>
    </source>
</evidence>
<dbReference type="EMBL" id="JAUUTY010000002">
    <property type="protein sequence ID" value="KAK1678834.1"/>
    <property type="molecule type" value="Genomic_DNA"/>
</dbReference>
<evidence type="ECO:0000256" key="10">
    <source>
        <dbReference type="ARBA" id="ARBA00023136"/>
    </source>
</evidence>
<keyword evidence="6 12" id="KW-0863">Zinc-finger</keyword>
<evidence type="ECO:0000256" key="7">
    <source>
        <dbReference type="ARBA" id="ARBA00022786"/>
    </source>
</evidence>
<accession>A0AAD8TA56</accession>
<feature type="region of interest" description="Disordered" evidence="13">
    <location>
        <begin position="180"/>
        <end position="261"/>
    </location>
</feature>
<evidence type="ECO:0000256" key="14">
    <source>
        <dbReference type="SAM" id="Phobius"/>
    </source>
</evidence>
<comment type="pathway">
    <text evidence="2">Protein modification; protein ubiquitination.</text>
</comment>
<dbReference type="PANTHER" id="PTHR45768">
    <property type="entry name" value="E3 UBIQUITIN-PROTEIN LIGASE RNF13-LIKE"/>
    <property type="match status" value="1"/>
</dbReference>
<evidence type="ECO:0000259" key="15">
    <source>
        <dbReference type="PROSITE" id="PS50089"/>
    </source>
</evidence>
<feature type="compositionally biased region" description="Basic and acidic residues" evidence="13">
    <location>
        <begin position="228"/>
        <end position="239"/>
    </location>
</feature>
<organism evidence="16 17">
    <name type="scientific">Lolium multiflorum</name>
    <name type="common">Italian ryegrass</name>
    <name type="synonym">Lolium perenne subsp. multiflorum</name>
    <dbReference type="NCBI Taxonomy" id="4521"/>
    <lineage>
        <taxon>Eukaryota</taxon>
        <taxon>Viridiplantae</taxon>
        <taxon>Streptophyta</taxon>
        <taxon>Embryophyta</taxon>
        <taxon>Tracheophyta</taxon>
        <taxon>Spermatophyta</taxon>
        <taxon>Magnoliopsida</taxon>
        <taxon>Liliopsida</taxon>
        <taxon>Poales</taxon>
        <taxon>Poaceae</taxon>
        <taxon>BOP clade</taxon>
        <taxon>Pooideae</taxon>
        <taxon>Poodae</taxon>
        <taxon>Poeae</taxon>
        <taxon>Poeae Chloroplast Group 2 (Poeae type)</taxon>
        <taxon>Loliodinae</taxon>
        <taxon>Loliinae</taxon>
        <taxon>Lolium</taxon>
    </lineage>
</organism>
<evidence type="ECO:0000256" key="6">
    <source>
        <dbReference type="ARBA" id="ARBA00022771"/>
    </source>
</evidence>
<dbReference type="InterPro" id="IPR013083">
    <property type="entry name" value="Znf_RING/FYVE/PHD"/>
</dbReference>
<dbReference type="Gene3D" id="3.30.40.10">
    <property type="entry name" value="Zinc/RING finger domain, C3HC4 (zinc finger)"/>
    <property type="match status" value="1"/>
</dbReference>
<feature type="domain" description="RING-type" evidence="15">
    <location>
        <begin position="103"/>
        <end position="145"/>
    </location>
</feature>
<dbReference type="Proteomes" id="UP001231189">
    <property type="component" value="Unassembled WGS sequence"/>
</dbReference>
<evidence type="ECO:0000256" key="11">
    <source>
        <dbReference type="ARBA" id="ARBA00024209"/>
    </source>
</evidence>
<evidence type="ECO:0000256" key="3">
    <source>
        <dbReference type="ARBA" id="ARBA00022679"/>
    </source>
</evidence>
<feature type="transmembrane region" description="Helical" evidence="14">
    <location>
        <begin position="12"/>
        <end position="35"/>
    </location>
</feature>